<organism evidence="12 13">
    <name type="scientific">Hallerella succinigenes</name>
    <dbReference type="NCBI Taxonomy" id="1896222"/>
    <lineage>
        <taxon>Bacteria</taxon>
        <taxon>Pseudomonadati</taxon>
        <taxon>Fibrobacterota</taxon>
        <taxon>Fibrobacteria</taxon>
        <taxon>Fibrobacterales</taxon>
        <taxon>Fibrobacteraceae</taxon>
        <taxon>Hallerella</taxon>
    </lineage>
</organism>
<evidence type="ECO:0000259" key="11">
    <source>
        <dbReference type="Pfam" id="PF00365"/>
    </source>
</evidence>
<comment type="caution">
    <text evidence="12">The sequence shown here is derived from an EMBL/GenBank/DDBJ whole genome shotgun (WGS) entry which is preliminary data.</text>
</comment>
<evidence type="ECO:0000256" key="1">
    <source>
        <dbReference type="ARBA" id="ARBA00001946"/>
    </source>
</evidence>
<reference evidence="12 13" key="1">
    <citation type="submission" date="2017-11" db="EMBL/GenBank/DDBJ databases">
        <title>Animal gut microbial communities from fecal samples from Wisconsin, USA.</title>
        <authorList>
            <person name="Neumann A."/>
        </authorList>
    </citation>
    <scope>NUCLEOTIDE SEQUENCE [LARGE SCALE GENOMIC DNA]</scope>
    <source>
        <strain evidence="12 13">UWS3</strain>
    </source>
</reference>
<accession>A0A2M9A958</accession>
<dbReference type="OrthoDB" id="9802503at2"/>
<dbReference type="Gene3D" id="3.40.50.450">
    <property type="match status" value="1"/>
</dbReference>
<feature type="site" description="Important for catalytic activity and substrate specificity; stabilizes the transition state when the phosphoryl donor is PPi; prevents ATP from binding by mimicking the alpha-phosphate group of ATP" evidence="10">
    <location>
        <position position="178"/>
    </location>
</feature>
<feature type="binding site" evidence="10">
    <location>
        <position position="83"/>
    </location>
    <ligand>
        <name>diphosphate</name>
        <dbReference type="ChEBI" id="CHEBI:33019"/>
    </ligand>
</feature>
<dbReference type="GO" id="GO:0009749">
    <property type="term" value="P:response to glucose"/>
    <property type="evidence" value="ECO:0007669"/>
    <property type="project" value="TreeGrafter"/>
</dbReference>
<feature type="binding site" evidence="10">
    <location>
        <position position="177"/>
    </location>
    <ligand>
        <name>Mg(2+)</name>
        <dbReference type="ChEBI" id="CHEBI:18420"/>
        <note>catalytic</note>
    </ligand>
</feature>
<feature type="active site" description="Proton acceptor" evidence="10">
    <location>
        <position position="207"/>
    </location>
</feature>
<dbReference type="InterPro" id="IPR035966">
    <property type="entry name" value="PKF_sf"/>
</dbReference>
<proteinExistence type="inferred from homology"/>
<comment type="function">
    <text evidence="2 10">Catalyzes the phosphorylation of D-fructose 6-phosphate, the first committing step of glycolysis. Uses inorganic phosphate (PPi) as phosphoryl donor instead of ATP like common ATP-dependent phosphofructokinases (ATP-PFKs), which renders the reaction reversible, and can thus function both in glycolysis and gluconeogenesis. Consistently, PPi-PFK can replace the enzymes of both the forward (ATP-PFK) and reverse (fructose-bisphosphatase (FBPase)) reactions.</text>
</comment>
<comment type="caution">
    <text evidence="10">Lacks conserved residue(s) required for the propagation of feature annotation.</text>
</comment>
<dbReference type="InterPro" id="IPR022953">
    <property type="entry name" value="ATP_PFK"/>
</dbReference>
<comment type="catalytic activity">
    <reaction evidence="9 10">
        <text>beta-D-fructose 6-phosphate + diphosphate = beta-D-fructose 1,6-bisphosphate + phosphate + H(+)</text>
        <dbReference type="Rhea" id="RHEA:13613"/>
        <dbReference type="ChEBI" id="CHEBI:15378"/>
        <dbReference type="ChEBI" id="CHEBI:32966"/>
        <dbReference type="ChEBI" id="CHEBI:33019"/>
        <dbReference type="ChEBI" id="CHEBI:43474"/>
        <dbReference type="ChEBI" id="CHEBI:57634"/>
        <dbReference type="EC" id="2.7.1.90"/>
    </reaction>
</comment>
<dbReference type="GO" id="GO:0006002">
    <property type="term" value="P:fructose 6-phosphate metabolic process"/>
    <property type="evidence" value="ECO:0007669"/>
    <property type="project" value="InterPro"/>
</dbReference>
<dbReference type="PANTHER" id="PTHR43650">
    <property type="entry name" value="PYROPHOSPHATE--FRUCTOSE 6-PHOSPHATE 1-PHOSPHOTRANSFERASE"/>
    <property type="match status" value="1"/>
</dbReference>
<evidence type="ECO:0000256" key="9">
    <source>
        <dbReference type="ARBA" id="ARBA00048072"/>
    </source>
</evidence>
<dbReference type="AlphaFoldDB" id="A0A2M9A958"/>
<comment type="subunit">
    <text evidence="10">Homodimer.</text>
</comment>
<dbReference type="InterPro" id="IPR011183">
    <property type="entry name" value="PfpB_PPi_PFK"/>
</dbReference>
<dbReference type="PIRSF" id="PIRSF005677">
    <property type="entry name" value="PPi_PFK_PfpB"/>
    <property type="match status" value="1"/>
</dbReference>
<dbReference type="PANTHER" id="PTHR43650:SF1">
    <property type="entry name" value="PYROPHOSPHATE--FRUCTOSE 6-PHOSPHATE 1-PHOSPHOTRANSFERASE SUBUNIT BETA 2"/>
    <property type="match status" value="1"/>
</dbReference>
<evidence type="ECO:0000313" key="13">
    <source>
        <dbReference type="Proteomes" id="UP000231134"/>
    </source>
</evidence>
<name>A0A2M9A958_9BACT</name>
<keyword evidence="7 10" id="KW-0460">Magnesium</keyword>
<evidence type="ECO:0000256" key="7">
    <source>
        <dbReference type="ARBA" id="ARBA00022842"/>
    </source>
</evidence>
<evidence type="ECO:0000256" key="3">
    <source>
        <dbReference type="ARBA" id="ARBA00022490"/>
    </source>
</evidence>
<keyword evidence="4 10" id="KW-0808">Transferase</keyword>
<dbReference type="PRINTS" id="PR00476">
    <property type="entry name" value="PHFRCTKINASE"/>
</dbReference>
<dbReference type="RefSeq" id="WP_100426039.1">
    <property type="nucleotide sequence ID" value="NZ_JAQXKX010000024.1"/>
</dbReference>
<dbReference type="Pfam" id="PF00365">
    <property type="entry name" value="PFK"/>
    <property type="match status" value="1"/>
</dbReference>
<sequence>MSDNLSVLGKARKAYQPKLPASLRNGALKVALNKGKATESVSDQKKIKALFPNTYGAPYISLKKATKAVAARPVNVGVVLSGGQAPGGHNVIAGIFDGIKSISPKSKLLGFLGGPSGLENGKFKVIDAKLMDAYRNTGGFDIIQSGRTKLETEEQWQKCLAVAKAQKLDAIVIIGGDDSNTNAAVLGEYFQAQGASCVVCGCPKTIDGDLKNEYIETSFGFDTAVKTYSELIGNIMRDANSAQKYWHFIKLMGRSASHIALEAALQTHPNITLISEEVKEKKMKLKQVIKYVADIVAARAADGKNFGVALIPEGLLEFIPDVGVLISELSEALAHHEKEVEDLDTAAKVEKLSQWVSKSSAEVLKSLPAGIQAQLMLERDSHGNVQVSLIETEKLIIEMVKKELKSRKNFKGKFSALNHFFGYEGRCAAPSNFDADYCYSLGYTASVLAYHKLNGYMSSVRDLTKGVDKWVAGGIPITMMMNMERRHGEDKPVIQKALVKLDAAPFKYLAKNRDVWAKTESYTYPGPIQYWGPSEVADQTTFTIRLERGAKVK</sequence>
<dbReference type="NCBIfam" id="TIGR02477">
    <property type="entry name" value="PFKA_PPi"/>
    <property type="match status" value="1"/>
</dbReference>
<dbReference type="NCBIfam" id="NF005482">
    <property type="entry name" value="PRK07085.1"/>
    <property type="match status" value="1"/>
</dbReference>
<dbReference type="Gene3D" id="3.40.50.460">
    <property type="entry name" value="Phosphofructokinase domain"/>
    <property type="match status" value="1"/>
</dbReference>
<dbReference type="GO" id="GO:0005524">
    <property type="term" value="F:ATP binding"/>
    <property type="evidence" value="ECO:0007669"/>
    <property type="project" value="InterPro"/>
</dbReference>
<evidence type="ECO:0000256" key="4">
    <source>
        <dbReference type="ARBA" id="ARBA00022679"/>
    </source>
</evidence>
<dbReference type="GO" id="GO:0005829">
    <property type="term" value="C:cytosol"/>
    <property type="evidence" value="ECO:0007669"/>
    <property type="project" value="TreeGrafter"/>
</dbReference>
<feature type="domain" description="Phosphofructokinase" evidence="11">
    <location>
        <begin position="75"/>
        <end position="348"/>
    </location>
</feature>
<dbReference type="UniPathway" id="UPA00109">
    <property type="reaction ID" value="UER00182"/>
</dbReference>
<dbReference type="Gene3D" id="1.10.10.480">
    <property type="entry name" value="Phosphofructokinase, domain 3"/>
    <property type="match status" value="1"/>
</dbReference>
<dbReference type="Proteomes" id="UP000231134">
    <property type="component" value="Unassembled WGS sequence"/>
</dbReference>
<comment type="pathway">
    <text evidence="10">Carbohydrate degradation; glycolysis; D-glyceraldehyde 3-phosphate and glycerone phosphate from D-glucose: step 3/4.</text>
</comment>
<gene>
    <name evidence="10" type="primary">pfp</name>
    <name evidence="12" type="ORF">BGX16_2170</name>
</gene>
<dbReference type="GO" id="GO:0047334">
    <property type="term" value="F:diphosphate-fructose-6-phosphate 1-phosphotransferase activity"/>
    <property type="evidence" value="ECO:0007669"/>
    <property type="project" value="UniProtKB-EC"/>
</dbReference>
<evidence type="ECO:0000256" key="8">
    <source>
        <dbReference type="ARBA" id="ARBA00023152"/>
    </source>
</evidence>
<dbReference type="GO" id="GO:0046872">
    <property type="term" value="F:metal ion binding"/>
    <property type="evidence" value="ECO:0007669"/>
    <property type="project" value="UniProtKB-KW"/>
</dbReference>
<dbReference type="EC" id="2.7.1.90" evidence="10"/>
<evidence type="ECO:0000256" key="2">
    <source>
        <dbReference type="ARBA" id="ARBA00003138"/>
    </source>
</evidence>
<evidence type="ECO:0000313" key="12">
    <source>
        <dbReference type="EMBL" id="PJJ42153.1"/>
    </source>
</evidence>
<dbReference type="HAMAP" id="MF_01980">
    <property type="entry name" value="Phosphofructokinase_II_Long"/>
    <property type="match status" value="1"/>
</dbReference>
<evidence type="ECO:0000256" key="6">
    <source>
        <dbReference type="ARBA" id="ARBA00022777"/>
    </source>
</evidence>
<keyword evidence="13" id="KW-1185">Reference proteome</keyword>
<keyword evidence="6 10" id="KW-0418">Kinase</keyword>
<dbReference type="SUPFAM" id="SSF53784">
    <property type="entry name" value="Phosphofructokinase"/>
    <property type="match status" value="1"/>
</dbReference>
<dbReference type="EMBL" id="PGEX01000001">
    <property type="protein sequence ID" value="PJJ42153.1"/>
    <property type="molecule type" value="Genomic_DNA"/>
</dbReference>
<comment type="cofactor">
    <cofactor evidence="1 10">
        <name>Mg(2+)</name>
        <dbReference type="ChEBI" id="CHEBI:18420"/>
    </cofactor>
</comment>
<comment type="similarity">
    <text evidence="10">Belongs to the phosphofructokinase type A (PFKA) family. PPi-dependent PFK group II subfamily. Clade 'Long' sub-subfamily.</text>
</comment>
<feature type="binding site" description="in other chain" evidence="10">
    <location>
        <begin position="252"/>
        <end position="254"/>
    </location>
    <ligand>
        <name>substrate</name>
        <note>ligand shared between dimeric partners</note>
    </ligand>
</feature>
<feature type="site" description="Important for catalytic activity; stabilizes the transition state when the phosphoryl donor is PPi" evidence="10">
    <location>
        <position position="204"/>
    </location>
</feature>
<feature type="binding site" description="in other chain" evidence="10">
    <location>
        <begin position="205"/>
        <end position="207"/>
    </location>
    <ligand>
        <name>substrate</name>
        <note>ligand shared between dimeric partners</note>
    </ligand>
</feature>
<evidence type="ECO:0000256" key="5">
    <source>
        <dbReference type="ARBA" id="ARBA00022723"/>
    </source>
</evidence>
<feature type="binding site" description="in other chain" evidence="10">
    <location>
        <position position="313"/>
    </location>
    <ligand>
        <name>substrate</name>
        <note>ligand shared between dimeric partners</note>
    </ligand>
</feature>
<dbReference type="GO" id="GO:0003872">
    <property type="term" value="F:6-phosphofructokinase activity"/>
    <property type="evidence" value="ECO:0007669"/>
    <property type="project" value="UniProtKB-UniRule"/>
</dbReference>
<comment type="subcellular location">
    <subcellularLocation>
        <location evidence="10">Cytoplasm</location>
    </subcellularLocation>
</comment>
<dbReference type="InterPro" id="IPR000023">
    <property type="entry name" value="Phosphofructokinase_dom"/>
</dbReference>
<keyword evidence="3 10" id="KW-0963">Cytoplasm</keyword>
<feature type="binding site" evidence="10">
    <location>
        <begin position="244"/>
        <end position="245"/>
    </location>
    <ligand>
        <name>substrate</name>
        <note>ligand shared between dimeric partners</note>
    </ligand>
</feature>
<comment type="activity regulation">
    <text evidence="10">Non-allosteric.</text>
</comment>
<protein>
    <recommendedName>
        <fullName evidence="10">Pyrophosphate--fructose 6-phosphate 1-phosphotransferase</fullName>
        <ecNumber evidence="10">2.7.1.90</ecNumber>
    </recommendedName>
    <alternativeName>
        <fullName evidence="10">6-phosphofructokinase, pyrophosphate dependent</fullName>
    </alternativeName>
    <alternativeName>
        <fullName evidence="10">PPi-dependent phosphofructokinase</fullName>
        <shortName evidence="10">PPi-PFK</shortName>
    </alternativeName>
    <alternativeName>
        <fullName evidence="10">Pyrophosphate-dependent 6-phosphofructose-1-kinase</fullName>
    </alternativeName>
</protein>
<feature type="binding site" description="in other chain" evidence="10">
    <location>
        <begin position="423"/>
        <end position="426"/>
    </location>
    <ligand>
        <name>substrate</name>
        <note>ligand shared between dimeric partners</note>
    </ligand>
</feature>
<keyword evidence="5 10" id="KW-0479">Metal-binding</keyword>
<keyword evidence="8 10" id="KW-0324">Glycolysis</keyword>
<evidence type="ECO:0000256" key="10">
    <source>
        <dbReference type="HAMAP-Rule" id="MF_01980"/>
    </source>
</evidence>